<protein>
    <submittedName>
        <fullName evidence="1">Uncharacterized protein</fullName>
    </submittedName>
</protein>
<name>A0A6C0KZW9_9ZZZZ</name>
<proteinExistence type="predicted"/>
<dbReference type="AlphaFoldDB" id="A0A6C0KZW9"/>
<sequence length="151" mass="16999">MDCLICLEPITGTPFQSAKRLTCSCKAPTHEQCHRQYRAAKGHTECIICHNRDYVRDRRRSSVSEFEGIDYPLDVQAVRINALVHRVLGRNADDAVALDTHIQALIERVLAARAVPPPPPPTPWVDTLWNICFFVAAAVASYGRHRAEILR</sequence>
<accession>A0A6C0KZW9</accession>
<reference evidence="1" key="1">
    <citation type="journal article" date="2020" name="Nature">
        <title>Giant virus diversity and host interactions through global metagenomics.</title>
        <authorList>
            <person name="Schulz F."/>
            <person name="Roux S."/>
            <person name="Paez-Espino D."/>
            <person name="Jungbluth S."/>
            <person name="Walsh D.A."/>
            <person name="Denef V.J."/>
            <person name="McMahon K.D."/>
            <person name="Konstantinidis K.T."/>
            <person name="Eloe-Fadrosh E.A."/>
            <person name="Kyrpides N.C."/>
            <person name="Woyke T."/>
        </authorList>
    </citation>
    <scope>NUCLEOTIDE SEQUENCE</scope>
    <source>
        <strain evidence="1">GVMAG-S-3300013286-35</strain>
    </source>
</reference>
<dbReference type="EMBL" id="MN740995">
    <property type="protein sequence ID" value="QHU22074.1"/>
    <property type="molecule type" value="Genomic_DNA"/>
</dbReference>
<organism evidence="1">
    <name type="scientific">viral metagenome</name>
    <dbReference type="NCBI Taxonomy" id="1070528"/>
    <lineage>
        <taxon>unclassified sequences</taxon>
        <taxon>metagenomes</taxon>
        <taxon>organismal metagenomes</taxon>
    </lineage>
</organism>
<evidence type="ECO:0000313" key="1">
    <source>
        <dbReference type="EMBL" id="QHU22074.1"/>
    </source>
</evidence>